<dbReference type="InterPro" id="IPR005467">
    <property type="entry name" value="His_kinase_dom"/>
</dbReference>
<keyword evidence="4 10" id="KW-0808">Transferase</keyword>
<keyword evidence="7" id="KW-0067">ATP-binding</keyword>
<dbReference type="InterPro" id="IPR003018">
    <property type="entry name" value="GAF"/>
</dbReference>
<organism evidence="10 11">
    <name type="scientific">Microcystis aeruginosa NIES-2520</name>
    <dbReference type="NCBI Taxonomy" id="2303982"/>
    <lineage>
        <taxon>Bacteria</taxon>
        <taxon>Bacillati</taxon>
        <taxon>Cyanobacteriota</taxon>
        <taxon>Cyanophyceae</taxon>
        <taxon>Oscillatoriophycideae</taxon>
        <taxon>Chroococcales</taxon>
        <taxon>Microcystaceae</taxon>
        <taxon>Microcystis</taxon>
    </lineage>
</organism>
<dbReference type="Proteomes" id="UP000324917">
    <property type="component" value="Unassembled WGS sequence"/>
</dbReference>
<evidence type="ECO:0000313" key="10">
    <source>
        <dbReference type="EMBL" id="GCA74558.1"/>
    </source>
</evidence>
<proteinExistence type="predicted"/>
<accession>A0A5A5RHK9</accession>
<dbReference type="SMART" id="SM00065">
    <property type="entry name" value="GAF"/>
    <property type="match status" value="2"/>
</dbReference>
<keyword evidence="6 10" id="KW-0418">Kinase</keyword>
<feature type="domain" description="Histidine kinase" evidence="9">
    <location>
        <begin position="758"/>
        <end position="962"/>
    </location>
</feature>
<dbReference type="InterPro" id="IPR029016">
    <property type="entry name" value="GAF-like_dom_sf"/>
</dbReference>
<dbReference type="EMBL" id="BHVP01000018">
    <property type="protein sequence ID" value="GCA74558.1"/>
    <property type="molecule type" value="Genomic_DNA"/>
</dbReference>
<dbReference type="InterPro" id="IPR003594">
    <property type="entry name" value="HATPase_dom"/>
</dbReference>
<dbReference type="RefSeq" id="WP_149986163.1">
    <property type="nucleotide sequence ID" value="NZ_BHVP01000018.1"/>
</dbReference>
<name>A0A5A5RHK9_MICAE</name>
<dbReference type="SMART" id="SM00387">
    <property type="entry name" value="HATPase_c"/>
    <property type="match status" value="1"/>
</dbReference>
<evidence type="ECO:0000256" key="8">
    <source>
        <dbReference type="ARBA" id="ARBA00023012"/>
    </source>
</evidence>
<dbReference type="Gene3D" id="3.30.565.10">
    <property type="entry name" value="Histidine kinase-like ATPase, C-terminal domain"/>
    <property type="match status" value="1"/>
</dbReference>
<dbReference type="GO" id="GO:0005524">
    <property type="term" value="F:ATP binding"/>
    <property type="evidence" value="ECO:0007669"/>
    <property type="project" value="UniProtKB-KW"/>
</dbReference>
<dbReference type="AlphaFoldDB" id="A0A5A5RHK9"/>
<comment type="catalytic activity">
    <reaction evidence="1">
        <text>ATP + protein L-histidine = ADP + protein N-phospho-L-histidine.</text>
        <dbReference type="EC" id="2.7.13.3"/>
    </reaction>
</comment>
<evidence type="ECO:0000256" key="5">
    <source>
        <dbReference type="ARBA" id="ARBA00022741"/>
    </source>
</evidence>
<evidence type="ECO:0000256" key="3">
    <source>
        <dbReference type="ARBA" id="ARBA00022553"/>
    </source>
</evidence>
<dbReference type="GO" id="GO:0000160">
    <property type="term" value="P:phosphorelay signal transduction system"/>
    <property type="evidence" value="ECO:0007669"/>
    <property type="project" value="UniProtKB-KW"/>
</dbReference>
<dbReference type="EC" id="2.7.13.3" evidence="2"/>
<evidence type="ECO:0000256" key="6">
    <source>
        <dbReference type="ARBA" id="ARBA00022777"/>
    </source>
</evidence>
<dbReference type="Pfam" id="PF02518">
    <property type="entry name" value="HATPase_c"/>
    <property type="match status" value="1"/>
</dbReference>
<comment type="caution">
    <text evidence="10">The sequence shown here is derived from an EMBL/GenBank/DDBJ whole genome shotgun (WGS) entry which is preliminary data.</text>
</comment>
<dbReference type="GO" id="GO:0004673">
    <property type="term" value="F:protein histidine kinase activity"/>
    <property type="evidence" value="ECO:0007669"/>
    <property type="project" value="UniProtKB-EC"/>
</dbReference>
<evidence type="ECO:0000259" key="9">
    <source>
        <dbReference type="PROSITE" id="PS50109"/>
    </source>
</evidence>
<dbReference type="PANTHER" id="PTHR43065">
    <property type="entry name" value="SENSOR HISTIDINE KINASE"/>
    <property type="match status" value="1"/>
</dbReference>
<sequence length="963" mass="107871">MSQASILAQVSEIEKATANLFLLDDILKSICQEIQDGLNFDFAAIQLIRPDTQVIEIVSATGIAAEWKGRAGHYLEPDTTLRDIQADIAQTCHTEILAGWDKKNRFDRWVYGAFHHENFVRIFAPIILVQDDGGNNNKSWFNNFQWRYVKNEQNQDVNELNSDWYLQPQRPGSRESGQHIAIEILLPDLYSKDNQFIVTVIGTIEVGYENAHDHEPISVETAVELIKLVGEKALDIRQRQLPYVLDTITDTAMKIVGADGASLHFLQSTEERHCIHQINSDGSIAQSCSAIKPNEILYVYQEFSGLIGRNFLRGCPPRKDGIGPLAIETGKPSWIPDYSKGDDDNALAIVNPEIYQLGIRAIAAFPLVFKEMQRFEGLQGVLYVHFKQEHQFNDSEMQLLESFAEKAENAIINAFMYEYQRKKSNQLITLHGVINSLVNRIDEADLVKCIAWNTLNILAADTVTIYGYIQSQNCFLPKPALAGKFTNTEKAQETIKVDDVPSLLIKLGSNVFWGDKSYSDVFGNSSFVKRENIKCSAGILLKAGNQIFGVMLIGYRRNHHFADEERAIVSTLAASTTIAIMNQRWLVALHDIDHEIITTLDYKPILNLIIQKAVQMTGANLADIRLLEPVSEELIMEAWYPENPSDVSSLRLKIGEGITGHCLKEKKTILSNDVQNDPRYKSCFEKSGSELCVPLLDDHRVLGVLNLESYRMGAFEDRHIGMMETLAGQAVIAIQNVKNKEQSVANAQLAVLGDLASHLIHKMNNELGAILYWTKEMKDAGESVYLQGANQIQSITTDLLAEVQSQVNWLREEPTVLQIPDILRESLDKVNLPSNIEIHSNFTDDIPTICAGKQQLVDVLYNLIKNAREAMPSGGELYIVCRSVNVEGNHLVVVEIGDTGGGIDPTVKENIFKFGNTNKPGHRGLGLWWSRTYIQRLGGDLFLDKNYTNGGTNFIVTLPNTQS</sequence>
<keyword evidence="3" id="KW-0597">Phosphoprotein</keyword>
<evidence type="ECO:0000313" key="11">
    <source>
        <dbReference type="Proteomes" id="UP000324917"/>
    </source>
</evidence>
<keyword evidence="5" id="KW-0547">Nucleotide-binding</keyword>
<evidence type="ECO:0000256" key="4">
    <source>
        <dbReference type="ARBA" id="ARBA00022679"/>
    </source>
</evidence>
<dbReference type="Pfam" id="PF13185">
    <property type="entry name" value="GAF_2"/>
    <property type="match status" value="1"/>
</dbReference>
<evidence type="ECO:0000256" key="7">
    <source>
        <dbReference type="ARBA" id="ARBA00022840"/>
    </source>
</evidence>
<dbReference type="InterPro" id="IPR004358">
    <property type="entry name" value="Sig_transdc_His_kin-like_C"/>
</dbReference>
<dbReference type="PROSITE" id="PS50109">
    <property type="entry name" value="HIS_KIN"/>
    <property type="match status" value="1"/>
</dbReference>
<dbReference type="InterPro" id="IPR036890">
    <property type="entry name" value="HATPase_C_sf"/>
</dbReference>
<dbReference type="PRINTS" id="PR00344">
    <property type="entry name" value="BCTRLSENSOR"/>
</dbReference>
<dbReference type="SUPFAM" id="SSF55781">
    <property type="entry name" value="GAF domain-like"/>
    <property type="match status" value="3"/>
</dbReference>
<evidence type="ECO:0000256" key="2">
    <source>
        <dbReference type="ARBA" id="ARBA00012438"/>
    </source>
</evidence>
<keyword evidence="8" id="KW-0902">Two-component regulatory system</keyword>
<dbReference type="Gene3D" id="3.30.450.40">
    <property type="match status" value="3"/>
</dbReference>
<protein>
    <recommendedName>
        <fullName evidence="2">histidine kinase</fullName>
        <ecNumber evidence="2">2.7.13.3</ecNumber>
    </recommendedName>
</protein>
<dbReference type="Pfam" id="PF01590">
    <property type="entry name" value="GAF"/>
    <property type="match status" value="1"/>
</dbReference>
<dbReference type="SUPFAM" id="SSF55874">
    <property type="entry name" value="ATPase domain of HSP90 chaperone/DNA topoisomerase II/histidine kinase"/>
    <property type="match status" value="1"/>
</dbReference>
<gene>
    <name evidence="10" type="primary">kinE_1</name>
    <name evidence="10" type="ORF">MiTe_01383</name>
</gene>
<evidence type="ECO:0000256" key="1">
    <source>
        <dbReference type="ARBA" id="ARBA00000085"/>
    </source>
</evidence>
<reference evidence="10 11" key="1">
    <citation type="submission" date="2018-09" db="EMBL/GenBank/DDBJ databases">
        <title>Evolutionary history of phycoerythrin pigmentation in the water bloom-forming cyanobacterium Microcystis aeruginosa.</title>
        <authorList>
            <person name="Tanabe Y."/>
            <person name="Tanabe Y."/>
            <person name="Yamaguchi H."/>
        </authorList>
    </citation>
    <scope>NUCLEOTIDE SEQUENCE [LARGE SCALE GENOMIC DNA]</scope>
    <source>
        <strain evidence="10 11">NIES-2520</strain>
    </source>
</reference>
<dbReference type="PANTHER" id="PTHR43065:SF10">
    <property type="entry name" value="PEROXIDE STRESS-ACTIVATED HISTIDINE KINASE MAK3"/>
    <property type="match status" value="1"/>
</dbReference>